<feature type="repeat" description="TPR" evidence="1">
    <location>
        <begin position="102"/>
        <end position="135"/>
    </location>
</feature>
<accession>A0ABW9RJM8</accession>
<dbReference type="SUPFAM" id="SSF48452">
    <property type="entry name" value="TPR-like"/>
    <property type="match status" value="1"/>
</dbReference>
<evidence type="ECO:0000313" key="4">
    <source>
        <dbReference type="EMBL" id="MTI24284.1"/>
    </source>
</evidence>
<reference evidence="4 5" key="1">
    <citation type="submission" date="2019-02" db="EMBL/GenBank/DDBJ databases">
        <authorList>
            <person name="Goldberg S.R."/>
            <person name="Haltli B.A."/>
            <person name="Correa H."/>
            <person name="Russell K.G."/>
        </authorList>
    </citation>
    <scope>NUCLEOTIDE SEQUENCE [LARGE SCALE GENOMIC DNA]</scope>
    <source>
        <strain evidence="4 5">JCM 16186</strain>
    </source>
</reference>
<proteinExistence type="predicted"/>
<dbReference type="RefSeq" id="WP_155170120.1">
    <property type="nucleotide sequence ID" value="NZ_BAAAFL010000053.1"/>
</dbReference>
<protein>
    <submittedName>
        <fullName evidence="4">Tetratricopeptide repeat protein</fullName>
    </submittedName>
</protein>
<dbReference type="EMBL" id="SMLW01000392">
    <property type="protein sequence ID" value="MTI24284.1"/>
    <property type="molecule type" value="Genomic_DNA"/>
</dbReference>
<evidence type="ECO:0000256" key="2">
    <source>
        <dbReference type="SAM" id="Phobius"/>
    </source>
</evidence>
<evidence type="ECO:0000256" key="3">
    <source>
        <dbReference type="SAM" id="SignalP"/>
    </source>
</evidence>
<dbReference type="InterPro" id="IPR019734">
    <property type="entry name" value="TPR_rpt"/>
</dbReference>
<keyword evidence="2" id="KW-1133">Transmembrane helix</keyword>
<evidence type="ECO:0000256" key="1">
    <source>
        <dbReference type="PROSITE-ProRule" id="PRU00339"/>
    </source>
</evidence>
<keyword evidence="2" id="KW-0472">Membrane</keyword>
<comment type="caution">
    <text evidence="4">The sequence shown here is derived from an EMBL/GenBank/DDBJ whole genome shotgun (WGS) entry which is preliminary data.</text>
</comment>
<feature type="chain" id="PRO_5046835487" evidence="3">
    <location>
        <begin position="20"/>
        <end position="328"/>
    </location>
</feature>
<keyword evidence="3" id="KW-0732">Signal</keyword>
<name>A0ABW9RJM8_9BACT</name>
<feature type="signal peptide" evidence="3">
    <location>
        <begin position="1"/>
        <end position="19"/>
    </location>
</feature>
<keyword evidence="5" id="KW-1185">Reference proteome</keyword>
<sequence length="328" mass="37802">MKPTFFAVLILMSSVKAFACLNEYNVNARGQVYERYEGLPIFYRTFDLAHSQKIVDQIDLTDPDDIDFKDFSDVGVHLARLGKYKEALDIFIWLNDKHKDEYRIVSNLGTLYELNGQIDSAYKYIEKGLKLNPDSHMGSEWVHLSILEAKKNIEKDGDWLLKNQVLNLNLTDTVGLYTKAHDKIMLTIWQIGHQLEERVPFTPDSDLLLANVLLELGELLEIHVSIENAYVAYKMAAHYDKENKLGAKEKIDNLMPLFEKYGFKKSVFEEHFPPKGAYLQEQKDARQHEEFGQKPEDEPIGTLYYFVAAACIVVLFGLVLFILKKRGN</sequence>
<dbReference type="Gene3D" id="1.25.40.10">
    <property type="entry name" value="Tetratricopeptide repeat domain"/>
    <property type="match status" value="1"/>
</dbReference>
<organism evidence="4 5">
    <name type="scientific">Fulvivirga kasyanovii</name>
    <dbReference type="NCBI Taxonomy" id="396812"/>
    <lineage>
        <taxon>Bacteria</taxon>
        <taxon>Pseudomonadati</taxon>
        <taxon>Bacteroidota</taxon>
        <taxon>Cytophagia</taxon>
        <taxon>Cytophagales</taxon>
        <taxon>Fulvivirgaceae</taxon>
        <taxon>Fulvivirga</taxon>
    </lineage>
</organism>
<dbReference type="SMART" id="SM00028">
    <property type="entry name" value="TPR"/>
    <property type="match status" value="2"/>
</dbReference>
<dbReference type="Proteomes" id="UP000798808">
    <property type="component" value="Unassembled WGS sequence"/>
</dbReference>
<keyword evidence="2" id="KW-0812">Transmembrane</keyword>
<gene>
    <name evidence="4" type="ORF">E1163_04935</name>
</gene>
<feature type="transmembrane region" description="Helical" evidence="2">
    <location>
        <begin position="303"/>
        <end position="323"/>
    </location>
</feature>
<dbReference type="InterPro" id="IPR011990">
    <property type="entry name" value="TPR-like_helical_dom_sf"/>
</dbReference>
<keyword evidence="1" id="KW-0802">TPR repeat</keyword>
<evidence type="ECO:0000313" key="5">
    <source>
        <dbReference type="Proteomes" id="UP000798808"/>
    </source>
</evidence>
<dbReference type="PROSITE" id="PS50005">
    <property type="entry name" value="TPR"/>
    <property type="match status" value="1"/>
</dbReference>